<proteinExistence type="predicted"/>
<dbReference type="PROSITE" id="PS51085">
    <property type="entry name" value="2FE2S_FER_2"/>
    <property type="match status" value="1"/>
</dbReference>
<gene>
    <name evidence="3" type="ORF">A3840_09190</name>
</gene>
<dbReference type="InterPro" id="IPR039261">
    <property type="entry name" value="FNR_nucleotide-bd"/>
</dbReference>
<dbReference type="Pfam" id="PF00111">
    <property type="entry name" value="Fer2"/>
    <property type="match status" value="1"/>
</dbReference>
<accession>A0A178HXE9</accession>
<dbReference type="STRING" id="1770058.A3840_09190"/>
<dbReference type="PANTHER" id="PTHR47354:SF2">
    <property type="entry name" value="BLR2392 PROTEIN"/>
    <property type="match status" value="1"/>
</dbReference>
<dbReference type="InterPro" id="IPR050415">
    <property type="entry name" value="MRET"/>
</dbReference>
<name>A0A178HXE9_9HYPH</name>
<dbReference type="SUPFAM" id="SSF54292">
    <property type="entry name" value="2Fe-2S ferredoxin-like"/>
    <property type="match status" value="1"/>
</dbReference>
<dbReference type="PROSITE" id="PS00197">
    <property type="entry name" value="2FE2S_FER_1"/>
    <property type="match status" value="1"/>
</dbReference>
<dbReference type="Proteomes" id="UP000078389">
    <property type="component" value="Unassembled WGS sequence"/>
</dbReference>
<dbReference type="InterPro" id="IPR006058">
    <property type="entry name" value="2Fe2S_fd_BS"/>
</dbReference>
<evidence type="ECO:0000313" key="3">
    <source>
        <dbReference type="EMBL" id="OAM77513.1"/>
    </source>
</evidence>
<protein>
    <submittedName>
        <fullName evidence="3">Oxygenase</fullName>
    </submittedName>
</protein>
<evidence type="ECO:0000313" key="4">
    <source>
        <dbReference type="Proteomes" id="UP000078389"/>
    </source>
</evidence>
<dbReference type="Gene3D" id="3.40.50.80">
    <property type="entry name" value="Nucleotide-binding domain of ferredoxin-NADP reductase (FNR) module"/>
    <property type="match status" value="1"/>
</dbReference>
<dbReference type="InterPro" id="IPR012675">
    <property type="entry name" value="Beta-grasp_dom_sf"/>
</dbReference>
<feature type="domain" description="2Fe-2S ferredoxin-type" evidence="1">
    <location>
        <begin position="231"/>
        <end position="322"/>
    </location>
</feature>
<dbReference type="InterPro" id="IPR001433">
    <property type="entry name" value="OxRdtase_FAD/NAD-bd"/>
</dbReference>
<dbReference type="GO" id="GO:0051537">
    <property type="term" value="F:2 iron, 2 sulfur cluster binding"/>
    <property type="evidence" value="ECO:0007669"/>
    <property type="project" value="InterPro"/>
</dbReference>
<dbReference type="Gene3D" id="3.10.20.30">
    <property type="match status" value="1"/>
</dbReference>
<dbReference type="InterPro" id="IPR017938">
    <property type="entry name" value="Riboflavin_synthase-like_b-brl"/>
</dbReference>
<dbReference type="CDD" id="cd00207">
    <property type="entry name" value="fer2"/>
    <property type="match status" value="1"/>
</dbReference>
<dbReference type="Pfam" id="PF00175">
    <property type="entry name" value="NAD_binding_1"/>
    <property type="match status" value="1"/>
</dbReference>
<dbReference type="AlphaFoldDB" id="A0A178HXE9"/>
<dbReference type="SUPFAM" id="SSF52343">
    <property type="entry name" value="Ferredoxin reductase-like, C-terminal NADP-linked domain"/>
    <property type="match status" value="1"/>
</dbReference>
<reference evidence="3 4" key="1">
    <citation type="submission" date="2016-03" db="EMBL/GenBank/DDBJ databases">
        <title>Genome sequencing of Devosia sp. S37.</title>
        <authorList>
            <person name="Mohd Nor M."/>
        </authorList>
    </citation>
    <scope>NUCLEOTIDE SEQUENCE [LARGE SCALE GENOMIC DNA]</scope>
    <source>
        <strain evidence="3 4">S37</strain>
    </source>
</reference>
<dbReference type="RefSeq" id="WP_067455219.1">
    <property type="nucleotide sequence ID" value="NZ_LVVY01000081.1"/>
</dbReference>
<dbReference type="InterPro" id="IPR036010">
    <property type="entry name" value="2Fe-2S_ferredoxin-like_sf"/>
</dbReference>
<evidence type="ECO:0000259" key="2">
    <source>
        <dbReference type="PROSITE" id="PS51384"/>
    </source>
</evidence>
<dbReference type="InterPro" id="IPR001041">
    <property type="entry name" value="2Fe-2S_ferredoxin-type"/>
</dbReference>
<dbReference type="EMBL" id="LVVY01000081">
    <property type="protein sequence ID" value="OAM77513.1"/>
    <property type="molecule type" value="Genomic_DNA"/>
</dbReference>
<dbReference type="GO" id="GO:0016491">
    <property type="term" value="F:oxidoreductase activity"/>
    <property type="evidence" value="ECO:0007669"/>
    <property type="project" value="InterPro"/>
</dbReference>
<dbReference type="PROSITE" id="PS51384">
    <property type="entry name" value="FAD_FR"/>
    <property type="match status" value="1"/>
</dbReference>
<sequence length="322" mass="35240">MRNRVEWRDATVAEIREIAEDVRYIAFAVTGAVPRFDPGAHSNFRVEINGQPANRTYTTIPAPPGQIAVAVKLHPQSRGGSRFMWALQPGQPVRLTLPENRFELSWRAPHYLLLAGGIGITPIYGMARALAARGASLRLVYAARSRALMAFADELQALLGDRLVLRDNAAGQHVDLAAEFAALPPDAECYLCGPIGMLEAAKSAWVAAGRPISRLRYEVFGDSGLFAEKPFVVDVLNRDISVPVRSDQTLLEALLGAGVDMIYDCQRGECGLCAVKVLERDAEIDHRDVFLSPDEKAENHRMCACVSRLSAGRATIDIGYRT</sequence>
<comment type="caution">
    <text evidence="3">The sequence shown here is derived from an EMBL/GenBank/DDBJ whole genome shotgun (WGS) entry which is preliminary data.</text>
</comment>
<dbReference type="OrthoDB" id="9792185at2"/>
<dbReference type="PRINTS" id="PR00409">
    <property type="entry name" value="PHDIOXRDTASE"/>
</dbReference>
<evidence type="ECO:0000259" key="1">
    <source>
        <dbReference type="PROSITE" id="PS51085"/>
    </source>
</evidence>
<feature type="domain" description="FAD-binding FR-type" evidence="2">
    <location>
        <begin position="5"/>
        <end position="105"/>
    </location>
</feature>
<dbReference type="SUPFAM" id="SSF63380">
    <property type="entry name" value="Riboflavin synthase domain-like"/>
    <property type="match status" value="1"/>
</dbReference>
<dbReference type="Gene3D" id="2.40.30.10">
    <property type="entry name" value="Translation factors"/>
    <property type="match status" value="1"/>
</dbReference>
<dbReference type="CDD" id="cd06185">
    <property type="entry name" value="PDR_like"/>
    <property type="match status" value="1"/>
</dbReference>
<dbReference type="PANTHER" id="PTHR47354">
    <property type="entry name" value="NADH OXIDOREDUCTASE HCR"/>
    <property type="match status" value="1"/>
</dbReference>
<dbReference type="InterPro" id="IPR017927">
    <property type="entry name" value="FAD-bd_FR_type"/>
</dbReference>
<keyword evidence="4" id="KW-1185">Reference proteome</keyword>
<organism evidence="3 4">
    <name type="scientific">Devosia elaeis</name>
    <dbReference type="NCBI Taxonomy" id="1770058"/>
    <lineage>
        <taxon>Bacteria</taxon>
        <taxon>Pseudomonadati</taxon>
        <taxon>Pseudomonadota</taxon>
        <taxon>Alphaproteobacteria</taxon>
        <taxon>Hyphomicrobiales</taxon>
        <taxon>Devosiaceae</taxon>
        <taxon>Devosia</taxon>
    </lineage>
</organism>